<dbReference type="InterPro" id="IPR023009">
    <property type="entry name" value="Tyrosine_recombinase_XerC/XerD"/>
</dbReference>
<comment type="subunit">
    <text evidence="11">Forms a cyclic heterotetrameric complex composed of two molecules of XerC and two molecules of XerD.</text>
</comment>
<evidence type="ECO:0000256" key="8">
    <source>
        <dbReference type="ARBA" id="ARBA00023125"/>
    </source>
</evidence>
<proteinExistence type="inferred from homology"/>
<dbReference type="InterPro" id="IPR010998">
    <property type="entry name" value="Integrase_recombinase_N"/>
</dbReference>
<dbReference type="GO" id="GO:0009037">
    <property type="term" value="F:tyrosine-based site-specific recombinase activity"/>
    <property type="evidence" value="ECO:0007669"/>
    <property type="project" value="UniProtKB-UniRule"/>
</dbReference>
<dbReference type="NCBIfam" id="NF040815">
    <property type="entry name" value="recomb_XerA_Arch"/>
    <property type="match status" value="1"/>
</dbReference>
<protein>
    <recommendedName>
        <fullName evidence="3 11">Tyrosine recombinase XerD</fullName>
    </recommendedName>
</protein>
<evidence type="ECO:0000256" key="1">
    <source>
        <dbReference type="ARBA" id="ARBA00004496"/>
    </source>
</evidence>
<comment type="similarity">
    <text evidence="2 11">Belongs to the 'phage' integrase family. XerD subfamily.</text>
</comment>
<dbReference type="InterPro" id="IPR050090">
    <property type="entry name" value="Tyrosine_recombinase_XerCD"/>
</dbReference>
<dbReference type="EMBL" id="BFAY01000006">
    <property type="protein sequence ID" value="GBF37813.1"/>
    <property type="molecule type" value="Genomic_DNA"/>
</dbReference>
<dbReference type="Pfam" id="PF00589">
    <property type="entry name" value="Phage_integrase"/>
    <property type="match status" value="1"/>
</dbReference>
<organism evidence="14 15">
    <name type="scientific">Leptospira johnsonii</name>
    <dbReference type="NCBI Taxonomy" id="1917820"/>
    <lineage>
        <taxon>Bacteria</taxon>
        <taxon>Pseudomonadati</taxon>
        <taxon>Spirochaetota</taxon>
        <taxon>Spirochaetia</taxon>
        <taxon>Leptospirales</taxon>
        <taxon>Leptospiraceae</taxon>
        <taxon>Leptospira</taxon>
    </lineage>
</organism>
<dbReference type="HAMAP" id="MF_01807">
    <property type="entry name" value="Recomb_XerD"/>
    <property type="match status" value="1"/>
</dbReference>
<dbReference type="SUPFAM" id="SSF56349">
    <property type="entry name" value="DNA breaking-rejoining enzymes"/>
    <property type="match status" value="1"/>
</dbReference>
<evidence type="ECO:0000256" key="5">
    <source>
        <dbReference type="ARBA" id="ARBA00022618"/>
    </source>
</evidence>
<keyword evidence="4 11" id="KW-0963">Cytoplasm</keyword>
<dbReference type="GO" id="GO:0051301">
    <property type="term" value="P:cell division"/>
    <property type="evidence" value="ECO:0007669"/>
    <property type="project" value="UniProtKB-KW"/>
</dbReference>
<comment type="subcellular location">
    <subcellularLocation>
        <location evidence="1 11">Cytoplasm</location>
    </subcellularLocation>
</comment>
<sequence length="314" mass="36679">MSEGFSTVIIGSGTKKVTSSHKNLLQNFQEYLSVEKGLSDNSIYSYGYDLNKFKNFLEKEHLDFLEVQANDIVRFLNEERNRKISAKTIAREVVAIRQFYKFLKDEKKLDSNPTEKIETPEVMRSIPDYLTQEEIEELFTVIKEDNLYELRDKCIFELLYSSGLRISEACNLRLTDMDMSGMTLTVEGKGGRQRLVPFGEKSLDILNRYLKQSRPYILKNRNCDYLFVSKKGSFINRKSVWRLLNHYIKRTSIKKKVTPHTLRHSFATHLLENHADLKSVQELLGHIDISTTQIYTHMANKTLKEVHKKFHPRG</sequence>
<reference evidence="14 15" key="1">
    <citation type="submission" date="2018-02" db="EMBL/GenBank/DDBJ databases">
        <title>Novel Leptospira species isolated from soil and water in Japan.</title>
        <authorList>
            <person name="Nakao R."/>
            <person name="Masuzawa T."/>
        </authorList>
    </citation>
    <scope>NUCLEOTIDE SEQUENCE [LARGE SCALE GENOMIC DNA]</scope>
    <source>
        <strain evidence="14 15">E8</strain>
    </source>
</reference>
<dbReference type="PANTHER" id="PTHR30349:SF81">
    <property type="entry name" value="TYROSINE RECOMBINASE XERC"/>
    <property type="match status" value="1"/>
</dbReference>
<gene>
    <name evidence="11 14" type="primary">xerD</name>
    <name evidence="14" type="ORF">LPTSP1_07990</name>
</gene>
<evidence type="ECO:0000259" key="12">
    <source>
        <dbReference type="PROSITE" id="PS51898"/>
    </source>
</evidence>
<dbReference type="Gene3D" id="1.10.443.10">
    <property type="entry name" value="Intergrase catalytic core"/>
    <property type="match status" value="1"/>
</dbReference>
<dbReference type="GO" id="GO:0005737">
    <property type="term" value="C:cytoplasm"/>
    <property type="evidence" value="ECO:0007669"/>
    <property type="project" value="UniProtKB-SubCell"/>
</dbReference>
<keyword evidence="6 11" id="KW-0159">Chromosome partition</keyword>
<dbReference type="InterPro" id="IPR002104">
    <property type="entry name" value="Integrase_catalytic"/>
</dbReference>
<evidence type="ECO:0000256" key="2">
    <source>
        <dbReference type="ARBA" id="ARBA00010450"/>
    </source>
</evidence>
<dbReference type="GO" id="GO:0007059">
    <property type="term" value="P:chromosome segregation"/>
    <property type="evidence" value="ECO:0007669"/>
    <property type="project" value="UniProtKB-UniRule"/>
</dbReference>
<dbReference type="Pfam" id="PF02899">
    <property type="entry name" value="Phage_int_SAM_1"/>
    <property type="match status" value="1"/>
</dbReference>
<dbReference type="Proteomes" id="UP000245076">
    <property type="component" value="Unassembled WGS sequence"/>
</dbReference>
<dbReference type="GO" id="GO:0006313">
    <property type="term" value="P:DNA transposition"/>
    <property type="evidence" value="ECO:0007669"/>
    <property type="project" value="UniProtKB-UniRule"/>
</dbReference>
<dbReference type="InterPro" id="IPR011932">
    <property type="entry name" value="Recomb_XerD"/>
</dbReference>
<comment type="caution">
    <text evidence="14">The sequence shown here is derived from an EMBL/GenBank/DDBJ whole genome shotgun (WGS) entry which is preliminary data.</text>
</comment>
<keyword evidence="10 11" id="KW-0131">Cell cycle</keyword>
<keyword evidence="5 11" id="KW-0132">Cell division</keyword>
<keyword evidence="9 11" id="KW-0233">DNA recombination</keyword>
<comment type="function">
    <text evidence="11">Site-specific tyrosine recombinase, which acts by catalyzing the cutting and rejoining of the recombining DNA molecules. The XerC-XerD complex is essential to convert dimers of the bacterial chromosome into monomers to permit their segregation at cell division. It also contributes to the segregational stability of plasmids.</text>
</comment>
<accession>A0A2P2CZI3</accession>
<dbReference type="Gene3D" id="1.10.150.130">
    <property type="match status" value="1"/>
</dbReference>
<evidence type="ECO:0000313" key="14">
    <source>
        <dbReference type="EMBL" id="GBF37813.1"/>
    </source>
</evidence>
<feature type="domain" description="Tyr recombinase" evidence="12">
    <location>
        <begin position="125"/>
        <end position="308"/>
    </location>
</feature>
<dbReference type="PROSITE" id="PS51898">
    <property type="entry name" value="TYR_RECOMBINASE"/>
    <property type="match status" value="1"/>
</dbReference>
<keyword evidence="15" id="KW-1185">Reference proteome</keyword>
<evidence type="ECO:0000313" key="15">
    <source>
        <dbReference type="Proteomes" id="UP000245076"/>
    </source>
</evidence>
<feature type="active site" evidence="11">
    <location>
        <position position="263"/>
    </location>
</feature>
<evidence type="ECO:0000256" key="10">
    <source>
        <dbReference type="ARBA" id="ARBA00023306"/>
    </source>
</evidence>
<dbReference type="GO" id="GO:0003677">
    <property type="term" value="F:DNA binding"/>
    <property type="evidence" value="ECO:0007669"/>
    <property type="project" value="UniProtKB-UniRule"/>
</dbReference>
<dbReference type="NCBIfam" id="TIGR02225">
    <property type="entry name" value="recomb_XerD"/>
    <property type="match status" value="1"/>
</dbReference>
<feature type="active site" evidence="11">
    <location>
        <position position="165"/>
    </location>
</feature>
<evidence type="ECO:0000256" key="3">
    <source>
        <dbReference type="ARBA" id="ARBA00015810"/>
    </source>
</evidence>
<feature type="active site" evidence="11">
    <location>
        <position position="286"/>
    </location>
</feature>
<name>A0A2P2CZI3_9LEPT</name>
<evidence type="ECO:0000256" key="9">
    <source>
        <dbReference type="ARBA" id="ARBA00023172"/>
    </source>
</evidence>
<feature type="active site" description="O-(3'-phospho-DNA)-tyrosine intermediate" evidence="11">
    <location>
        <position position="295"/>
    </location>
</feature>
<dbReference type="InterPro" id="IPR013762">
    <property type="entry name" value="Integrase-like_cat_sf"/>
</dbReference>
<dbReference type="PROSITE" id="PS51900">
    <property type="entry name" value="CB"/>
    <property type="match status" value="1"/>
</dbReference>
<dbReference type="AlphaFoldDB" id="A0A2P2CZI3"/>
<feature type="active site" evidence="11">
    <location>
        <position position="260"/>
    </location>
</feature>
<keyword evidence="8 11" id="KW-0238">DNA-binding</keyword>
<keyword evidence="7 11" id="KW-0229">DNA integration</keyword>
<dbReference type="InterPro" id="IPR011010">
    <property type="entry name" value="DNA_brk_join_enz"/>
</dbReference>
<dbReference type="NCBIfam" id="NF001399">
    <property type="entry name" value="PRK00283.1"/>
    <property type="match status" value="1"/>
</dbReference>
<dbReference type="InterPro" id="IPR004107">
    <property type="entry name" value="Integrase_SAM-like_N"/>
</dbReference>
<dbReference type="InterPro" id="IPR044068">
    <property type="entry name" value="CB"/>
</dbReference>
<evidence type="ECO:0000256" key="6">
    <source>
        <dbReference type="ARBA" id="ARBA00022829"/>
    </source>
</evidence>
<evidence type="ECO:0000256" key="4">
    <source>
        <dbReference type="ARBA" id="ARBA00022490"/>
    </source>
</evidence>
<dbReference type="HAMAP" id="MF_01808">
    <property type="entry name" value="Recomb_XerC_XerD"/>
    <property type="match status" value="1"/>
</dbReference>
<evidence type="ECO:0000256" key="7">
    <source>
        <dbReference type="ARBA" id="ARBA00022908"/>
    </source>
</evidence>
<dbReference type="CDD" id="cd00798">
    <property type="entry name" value="INT_XerDC_C"/>
    <property type="match status" value="1"/>
</dbReference>
<evidence type="ECO:0000256" key="11">
    <source>
        <dbReference type="HAMAP-Rule" id="MF_01807"/>
    </source>
</evidence>
<evidence type="ECO:0000259" key="13">
    <source>
        <dbReference type="PROSITE" id="PS51900"/>
    </source>
</evidence>
<dbReference type="PANTHER" id="PTHR30349">
    <property type="entry name" value="PHAGE INTEGRASE-RELATED"/>
    <property type="match status" value="1"/>
</dbReference>
<feature type="active site" evidence="11">
    <location>
        <position position="189"/>
    </location>
</feature>
<feature type="domain" description="Core-binding (CB)" evidence="13">
    <location>
        <begin position="19"/>
        <end position="104"/>
    </location>
</feature>